<reference evidence="1 2" key="2">
    <citation type="journal article" date="2022" name="Mol. Ecol. Resour.">
        <title>The genomes of chicory, endive, great burdock and yacon provide insights into Asteraceae paleo-polyploidization history and plant inulin production.</title>
        <authorList>
            <person name="Fan W."/>
            <person name="Wang S."/>
            <person name="Wang H."/>
            <person name="Wang A."/>
            <person name="Jiang F."/>
            <person name="Liu H."/>
            <person name="Zhao H."/>
            <person name="Xu D."/>
            <person name="Zhang Y."/>
        </authorList>
    </citation>
    <scope>NUCLEOTIDE SEQUENCE [LARGE SCALE GENOMIC DNA]</scope>
    <source>
        <strain evidence="2">cv. Punajuju</strain>
        <tissue evidence="1">Leaves</tissue>
    </source>
</reference>
<organism evidence="1 2">
    <name type="scientific">Cichorium intybus</name>
    <name type="common">Chicory</name>
    <dbReference type="NCBI Taxonomy" id="13427"/>
    <lineage>
        <taxon>Eukaryota</taxon>
        <taxon>Viridiplantae</taxon>
        <taxon>Streptophyta</taxon>
        <taxon>Embryophyta</taxon>
        <taxon>Tracheophyta</taxon>
        <taxon>Spermatophyta</taxon>
        <taxon>Magnoliopsida</taxon>
        <taxon>eudicotyledons</taxon>
        <taxon>Gunneridae</taxon>
        <taxon>Pentapetalae</taxon>
        <taxon>asterids</taxon>
        <taxon>campanulids</taxon>
        <taxon>Asterales</taxon>
        <taxon>Asteraceae</taxon>
        <taxon>Cichorioideae</taxon>
        <taxon>Cichorieae</taxon>
        <taxon>Cichoriinae</taxon>
        <taxon>Cichorium</taxon>
    </lineage>
</organism>
<gene>
    <name evidence="1" type="ORF">L2E82_14054</name>
</gene>
<sequence length="215" mass="24439">MQKLWVLKPTWVSGKKVKKKNLFNHDSVDAPIFNNSVGHVGIPPMFKHDPNEESASSNNAKKQPTGKIRPKPNLTETLNMNTPTNFNRVSDKMKILLSRNTPISEKLEQMEEKGGNQQRIQYKEISSKMNDIRAQNGDRRITRSQSNKWKKKDEKVEKKDTESSWGDSISTSSSISMGVANRLKEVGDACRFHEDKTKAKSQRHNYNKGAQSGKI</sequence>
<name>A0ACB9EYM8_CICIN</name>
<protein>
    <submittedName>
        <fullName evidence="1">Uncharacterized protein</fullName>
    </submittedName>
</protein>
<keyword evidence="2" id="KW-1185">Reference proteome</keyword>
<dbReference type="EMBL" id="CM042011">
    <property type="protein sequence ID" value="KAI3764054.1"/>
    <property type="molecule type" value="Genomic_DNA"/>
</dbReference>
<evidence type="ECO:0000313" key="2">
    <source>
        <dbReference type="Proteomes" id="UP001055811"/>
    </source>
</evidence>
<comment type="caution">
    <text evidence="1">The sequence shown here is derived from an EMBL/GenBank/DDBJ whole genome shotgun (WGS) entry which is preliminary data.</text>
</comment>
<accession>A0ACB9EYM8</accession>
<evidence type="ECO:0000313" key="1">
    <source>
        <dbReference type="EMBL" id="KAI3764054.1"/>
    </source>
</evidence>
<dbReference type="Proteomes" id="UP001055811">
    <property type="component" value="Linkage Group LG03"/>
</dbReference>
<reference evidence="2" key="1">
    <citation type="journal article" date="2022" name="Mol. Ecol. Resour.">
        <title>The genomes of chicory, endive, great burdock and yacon provide insights into Asteraceae palaeo-polyploidization history and plant inulin production.</title>
        <authorList>
            <person name="Fan W."/>
            <person name="Wang S."/>
            <person name="Wang H."/>
            <person name="Wang A."/>
            <person name="Jiang F."/>
            <person name="Liu H."/>
            <person name="Zhao H."/>
            <person name="Xu D."/>
            <person name="Zhang Y."/>
        </authorList>
    </citation>
    <scope>NUCLEOTIDE SEQUENCE [LARGE SCALE GENOMIC DNA]</scope>
    <source>
        <strain evidence="2">cv. Punajuju</strain>
    </source>
</reference>
<proteinExistence type="predicted"/>